<proteinExistence type="predicted"/>
<name>A0A437MJE8_9PROT</name>
<dbReference type="AlphaFoldDB" id="A0A437MJE8"/>
<accession>A0A437MJE8</accession>
<dbReference type="InterPro" id="IPR037401">
    <property type="entry name" value="SnoaL-like"/>
</dbReference>
<dbReference type="InterPro" id="IPR032710">
    <property type="entry name" value="NTF2-like_dom_sf"/>
</dbReference>
<dbReference type="OrthoDB" id="9800684at2"/>
<evidence type="ECO:0000313" key="3">
    <source>
        <dbReference type="Proteomes" id="UP000282957"/>
    </source>
</evidence>
<comment type="caution">
    <text evidence="2">The sequence shown here is derived from an EMBL/GenBank/DDBJ whole genome shotgun (WGS) entry which is preliminary data.</text>
</comment>
<evidence type="ECO:0000259" key="1">
    <source>
        <dbReference type="Pfam" id="PF12680"/>
    </source>
</evidence>
<keyword evidence="3" id="KW-1185">Reference proteome</keyword>
<evidence type="ECO:0000313" key="2">
    <source>
        <dbReference type="EMBL" id="RVT97772.1"/>
    </source>
</evidence>
<feature type="domain" description="SnoaL-like" evidence="1">
    <location>
        <begin position="15"/>
        <end position="115"/>
    </location>
</feature>
<dbReference type="EMBL" id="SACL01000002">
    <property type="protein sequence ID" value="RVT97772.1"/>
    <property type="molecule type" value="Genomic_DNA"/>
</dbReference>
<reference evidence="2 3" key="1">
    <citation type="submission" date="2019-01" db="EMBL/GenBank/DDBJ databases">
        <authorList>
            <person name="Chen W.-M."/>
        </authorList>
    </citation>
    <scope>NUCLEOTIDE SEQUENCE [LARGE SCALE GENOMIC DNA]</scope>
    <source>
        <strain evidence="2 3">CCP-6</strain>
    </source>
</reference>
<dbReference type="Proteomes" id="UP000282957">
    <property type="component" value="Unassembled WGS sequence"/>
</dbReference>
<gene>
    <name evidence="2" type="ORF">EOD42_08185</name>
</gene>
<dbReference type="SUPFAM" id="SSF54427">
    <property type="entry name" value="NTF2-like"/>
    <property type="match status" value="1"/>
</dbReference>
<protein>
    <submittedName>
        <fullName evidence="2">Nuclear transport factor 2 family protein</fullName>
    </submittedName>
</protein>
<organism evidence="2 3">
    <name type="scientific">Rhodovarius crocodyli</name>
    <dbReference type="NCBI Taxonomy" id="1979269"/>
    <lineage>
        <taxon>Bacteria</taxon>
        <taxon>Pseudomonadati</taxon>
        <taxon>Pseudomonadota</taxon>
        <taxon>Alphaproteobacteria</taxon>
        <taxon>Acetobacterales</taxon>
        <taxon>Roseomonadaceae</taxon>
        <taxon>Rhodovarius</taxon>
    </lineage>
</organism>
<dbReference type="Pfam" id="PF12680">
    <property type="entry name" value="SnoaL_2"/>
    <property type="match status" value="1"/>
</dbReference>
<dbReference type="Gene3D" id="3.10.450.50">
    <property type="match status" value="1"/>
</dbReference>
<sequence>MSMSVTPELMQDIGAAFNSRDLDRIMAFFAEDCTFCAAAGPEPAGRAIKGKAAVREALAAVYGSMPDLSFARDYEFASGDRAVTAWRMTGKTADGKTIDVQGCDLWEFRDGLIVKKDTYLKTVRRA</sequence>